<dbReference type="RefSeq" id="WP_035427597.1">
    <property type="nucleotide sequence ID" value="NZ_CAUQBC010000015.1"/>
</dbReference>
<evidence type="ECO:0000256" key="11">
    <source>
        <dbReference type="ARBA" id="ARBA00022726"/>
    </source>
</evidence>
<evidence type="ECO:0000313" key="15">
    <source>
        <dbReference type="EMBL" id="MBF4809457.1"/>
    </source>
</evidence>
<dbReference type="InterPro" id="IPR005764">
    <property type="entry name" value="Ade_phspho_trans"/>
</dbReference>
<protein>
    <recommendedName>
        <fullName evidence="7 12">Adenine phosphoribosyltransferase</fullName>
        <shortName evidence="12">APRT</shortName>
        <ecNumber evidence="7 12">2.4.2.7</ecNumber>
    </recommendedName>
</protein>
<evidence type="ECO:0000256" key="3">
    <source>
        <dbReference type="ARBA" id="ARBA00004496"/>
    </source>
</evidence>
<dbReference type="GO" id="GO:0044209">
    <property type="term" value="P:AMP salvage"/>
    <property type="evidence" value="ECO:0007669"/>
    <property type="project" value="UniProtKB-UniRule"/>
</dbReference>
<keyword evidence="9 12" id="KW-0328">Glycosyltransferase</keyword>
<evidence type="ECO:0000256" key="9">
    <source>
        <dbReference type="ARBA" id="ARBA00022676"/>
    </source>
</evidence>
<dbReference type="InterPro" id="IPR050054">
    <property type="entry name" value="UPRTase/APRTase"/>
</dbReference>
<evidence type="ECO:0000256" key="10">
    <source>
        <dbReference type="ARBA" id="ARBA00022679"/>
    </source>
</evidence>
<dbReference type="GO" id="GO:0003999">
    <property type="term" value="F:adenine phosphoribosyltransferase activity"/>
    <property type="evidence" value="ECO:0007669"/>
    <property type="project" value="UniProtKB-UniRule"/>
</dbReference>
<dbReference type="EMBL" id="JABZGU010000014">
    <property type="protein sequence ID" value="MBF4802464.1"/>
    <property type="molecule type" value="Genomic_DNA"/>
</dbReference>
<comment type="catalytic activity">
    <reaction evidence="1 12">
        <text>AMP + diphosphate = 5-phospho-alpha-D-ribose 1-diphosphate + adenine</text>
        <dbReference type="Rhea" id="RHEA:16609"/>
        <dbReference type="ChEBI" id="CHEBI:16708"/>
        <dbReference type="ChEBI" id="CHEBI:33019"/>
        <dbReference type="ChEBI" id="CHEBI:58017"/>
        <dbReference type="ChEBI" id="CHEBI:456215"/>
        <dbReference type="EC" id="2.4.2.7"/>
    </reaction>
</comment>
<evidence type="ECO:0000256" key="4">
    <source>
        <dbReference type="ARBA" id="ARBA00004659"/>
    </source>
</evidence>
<dbReference type="GO" id="GO:0006166">
    <property type="term" value="P:purine ribonucleoside salvage"/>
    <property type="evidence" value="ECO:0007669"/>
    <property type="project" value="UniProtKB-UniRule"/>
</dbReference>
<dbReference type="CDD" id="cd06223">
    <property type="entry name" value="PRTases_typeI"/>
    <property type="match status" value="1"/>
</dbReference>
<dbReference type="SUPFAM" id="SSF53271">
    <property type="entry name" value="PRTase-like"/>
    <property type="match status" value="1"/>
</dbReference>
<dbReference type="Proteomes" id="UP000772566">
    <property type="component" value="Unassembled WGS sequence"/>
</dbReference>
<evidence type="ECO:0000259" key="13">
    <source>
        <dbReference type="Pfam" id="PF00156"/>
    </source>
</evidence>
<reference evidence="15" key="1">
    <citation type="submission" date="2020-04" db="EMBL/GenBank/DDBJ databases">
        <title>Deep metagenomics examines the oral microbiome during advanced dental caries in children, revealing novel taxa and co-occurrences with host molecules.</title>
        <authorList>
            <person name="Baker J.L."/>
            <person name="Morton J.T."/>
            <person name="Dinis M."/>
            <person name="Alvarez R."/>
            <person name="Tran N.C."/>
            <person name="Knight R."/>
            <person name="Edlund A."/>
        </authorList>
    </citation>
    <scope>NUCLEOTIDE SEQUENCE</scope>
    <source>
        <strain evidence="15">JCVI_22A_bin.2</strain>
        <strain evidence="14">JCVI_3_bin.11</strain>
    </source>
</reference>
<dbReference type="Proteomes" id="UP000787322">
    <property type="component" value="Unassembled WGS sequence"/>
</dbReference>
<dbReference type="NCBIfam" id="TIGR01090">
    <property type="entry name" value="apt"/>
    <property type="match status" value="1"/>
</dbReference>
<evidence type="ECO:0000256" key="2">
    <source>
        <dbReference type="ARBA" id="ARBA00003968"/>
    </source>
</evidence>
<dbReference type="GO" id="GO:0002055">
    <property type="term" value="F:adenine binding"/>
    <property type="evidence" value="ECO:0007669"/>
    <property type="project" value="TreeGrafter"/>
</dbReference>
<evidence type="ECO:0000313" key="16">
    <source>
        <dbReference type="EMBL" id="UQF77518.1"/>
    </source>
</evidence>
<keyword evidence="8 12" id="KW-0963">Cytoplasm</keyword>
<dbReference type="InterPro" id="IPR000836">
    <property type="entry name" value="PRTase_dom"/>
</dbReference>
<evidence type="ECO:0000256" key="1">
    <source>
        <dbReference type="ARBA" id="ARBA00000868"/>
    </source>
</evidence>
<gene>
    <name evidence="12" type="primary">apt</name>
    <name evidence="15" type="ORF">HXK23_04470</name>
    <name evidence="14" type="ORF">HXK24_01360</name>
    <name evidence="16" type="ORF">M3I19_04220</name>
</gene>
<feature type="domain" description="Phosphoribosyltransferase" evidence="13">
    <location>
        <begin position="44"/>
        <end position="149"/>
    </location>
</feature>
<comment type="similarity">
    <text evidence="5 12">Belongs to the purine/pyrimidine phosphoribosyltransferase family.</text>
</comment>
<dbReference type="GO" id="GO:0006168">
    <property type="term" value="P:adenine salvage"/>
    <property type="evidence" value="ECO:0007669"/>
    <property type="project" value="InterPro"/>
</dbReference>
<comment type="subunit">
    <text evidence="6 12">Homodimer.</text>
</comment>
<accession>A0A930W537</accession>
<dbReference type="NCBIfam" id="NF002634">
    <property type="entry name" value="PRK02304.1-3"/>
    <property type="match status" value="1"/>
</dbReference>
<dbReference type="Pfam" id="PF00156">
    <property type="entry name" value="Pribosyltran"/>
    <property type="match status" value="1"/>
</dbReference>
<dbReference type="EMBL" id="JABZGT010000256">
    <property type="protein sequence ID" value="MBF4809457.1"/>
    <property type="molecule type" value="Genomic_DNA"/>
</dbReference>
<dbReference type="NCBIfam" id="NF002636">
    <property type="entry name" value="PRK02304.1-5"/>
    <property type="match status" value="1"/>
</dbReference>
<organism evidence="15 17">
    <name type="scientific">Lancefieldella parvula</name>
    <dbReference type="NCBI Taxonomy" id="1382"/>
    <lineage>
        <taxon>Bacteria</taxon>
        <taxon>Bacillati</taxon>
        <taxon>Actinomycetota</taxon>
        <taxon>Coriobacteriia</taxon>
        <taxon>Coriobacteriales</taxon>
        <taxon>Atopobiaceae</taxon>
        <taxon>Lancefieldella</taxon>
    </lineage>
</organism>
<dbReference type="AlphaFoldDB" id="A0A930W537"/>
<reference evidence="16" key="2">
    <citation type="submission" date="2022-05" db="EMBL/GenBank/DDBJ databases">
        <title>Using nanopore sequencing to obtain complete genomes from saliva samples.</title>
        <authorList>
            <person name="Baker J.L."/>
        </authorList>
    </citation>
    <scope>NUCLEOTIDE SEQUENCE</scope>
    <source>
        <strain evidence="16">JCVI-JB-Lp32</strain>
    </source>
</reference>
<keyword evidence="10 12" id="KW-0808">Transferase</keyword>
<evidence type="ECO:0000256" key="6">
    <source>
        <dbReference type="ARBA" id="ARBA00011738"/>
    </source>
</evidence>
<dbReference type="FunFam" id="3.40.50.2020:FF:000004">
    <property type="entry name" value="Adenine phosphoribosyltransferase"/>
    <property type="match status" value="1"/>
</dbReference>
<dbReference type="Proteomes" id="UP000831562">
    <property type="component" value="Chromosome"/>
</dbReference>
<evidence type="ECO:0000256" key="5">
    <source>
        <dbReference type="ARBA" id="ARBA00008391"/>
    </source>
</evidence>
<evidence type="ECO:0000256" key="7">
    <source>
        <dbReference type="ARBA" id="ARBA00011893"/>
    </source>
</evidence>
<keyword evidence="11 12" id="KW-0660">Purine salvage</keyword>
<dbReference type="PANTHER" id="PTHR32315">
    <property type="entry name" value="ADENINE PHOSPHORIBOSYLTRANSFERASE"/>
    <property type="match status" value="1"/>
</dbReference>
<comment type="subcellular location">
    <subcellularLocation>
        <location evidence="3 12">Cytoplasm</location>
    </subcellularLocation>
</comment>
<dbReference type="HAMAP" id="MF_00004">
    <property type="entry name" value="Aden_phosphoribosyltr"/>
    <property type="match status" value="1"/>
</dbReference>
<proteinExistence type="inferred from homology"/>
<dbReference type="PANTHER" id="PTHR32315:SF3">
    <property type="entry name" value="ADENINE PHOSPHORIBOSYLTRANSFERASE"/>
    <property type="match status" value="1"/>
</dbReference>
<dbReference type="GO" id="GO:0005737">
    <property type="term" value="C:cytoplasm"/>
    <property type="evidence" value="ECO:0007669"/>
    <property type="project" value="UniProtKB-SubCell"/>
</dbReference>
<name>A0A930W537_9ACTN</name>
<dbReference type="Gene3D" id="3.40.50.2020">
    <property type="match status" value="1"/>
</dbReference>
<dbReference type="InterPro" id="IPR029057">
    <property type="entry name" value="PRTase-like"/>
</dbReference>
<evidence type="ECO:0000313" key="17">
    <source>
        <dbReference type="Proteomes" id="UP000772566"/>
    </source>
</evidence>
<dbReference type="EMBL" id="CP097092">
    <property type="protein sequence ID" value="UQF77518.1"/>
    <property type="molecule type" value="Genomic_DNA"/>
</dbReference>
<dbReference type="GO" id="GO:0016208">
    <property type="term" value="F:AMP binding"/>
    <property type="evidence" value="ECO:0007669"/>
    <property type="project" value="TreeGrafter"/>
</dbReference>
<comment type="pathway">
    <text evidence="4 12">Purine metabolism; AMP biosynthesis via salvage pathway; AMP from adenine: step 1/1.</text>
</comment>
<sequence length="177" mass="19170">MSTYDYESHIISIPDYPEPGVIFKDVTPLFKDPECFHAVVDDIAEHFADAGITKVIGAEARGFLVGTPVAYKLGAGFVPARKPGKLPREVYAQAYDLEYGTSELQIHTDALTPDDVVLIADDLVATGGTCVACAQLAEKAGAKVAGFAFALELCYLHPREIIGKCFDQEVYTLIKVQ</sequence>
<evidence type="ECO:0000256" key="8">
    <source>
        <dbReference type="ARBA" id="ARBA00022490"/>
    </source>
</evidence>
<comment type="function">
    <text evidence="2 12">Catalyzes a salvage reaction resulting in the formation of AMP, that is energically less costly than de novo synthesis.</text>
</comment>
<evidence type="ECO:0000256" key="12">
    <source>
        <dbReference type="HAMAP-Rule" id="MF_00004"/>
    </source>
</evidence>
<dbReference type="EC" id="2.4.2.7" evidence="7 12"/>
<evidence type="ECO:0000313" key="14">
    <source>
        <dbReference type="EMBL" id="MBF4802464.1"/>
    </source>
</evidence>